<reference evidence="1" key="1">
    <citation type="submission" date="2023-05" db="EMBL/GenBank/DDBJ databases">
        <authorList>
            <person name="Stuckert A."/>
        </authorList>
    </citation>
    <scope>NUCLEOTIDE SEQUENCE</scope>
</reference>
<dbReference type="EMBL" id="CATNWA010000083">
    <property type="protein sequence ID" value="CAI9532780.1"/>
    <property type="molecule type" value="Genomic_DNA"/>
</dbReference>
<organism evidence="1 2">
    <name type="scientific">Staurois parvus</name>
    <dbReference type="NCBI Taxonomy" id="386267"/>
    <lineage>
        <taxon>Eukaryota</taxon>
        <taxon>Metazoa</taxon>
        <taxon>Chordata</taxon>
        <taxon>Craniata</taxon>
        <taxon>Vertebrata</taxon>
        <taxon>Euteleostomi</taxon>
        <taxon>Amphibia</taxon>
        <taxon>Batrachia</taxon>
        <taxon>Anura</taxon>
        <taxon>Neobatrachia</taxon>
        <taxon>Ranoidea</taxon>
        <taxon>Ranidae</taxon>
        <taxon>Staurois</taxon>
    </lineage>
</organism>
<dbReference type="Proteomes" id="UP001162483">
    <property type="component" value="Unassembled WGS sequence"/>
</dbReference>
<name>A0ABN9AEU4_9NEOB</name>
<proteinExistence type="predicted"/>
<accession>A0ABN9AEU4</accession>
<keyword evidence="2" id="KW-1185">Reference proteome</keyword>
<sequence>DPVLPDPVPAVRANWTPQSRCRTNDDAVPACCLSQMTLCPGDPVPAVIPGDADARCRARRSNAW</sequence>
<evidence type="ECO:0000313" key="2">
    <source>
        <dbReference type="Proteomes" id="UP001162483"/>
    </source>
</evidence>
<protein>
    <submittedName>
        <fullName evidence="1">Uncharacterized protein</fullName>
    </submittedName>
</protein>
<feature type="non-terminal residue" evidence="1">
    <location>
        <position position="1"/>
    </location>
</feature>
<gene>
    <name evidence="1" type="ORF">SPARVUS_LOCUS271053</name>
</gene>
<evidence type="ECO:0000313" key="1">
    <source>
        <dbReference type="EMBL" id="CAI9532780.1"/>
    </source>
</evidence>
<comment type="caution">
    <text evidence="1">The sequence shown here is derived from an EMBL/GenBank/DDBJ whole genome shotgun (WGS) entry which is preliminary data.</text>
</comment>